<dbReference type="EC" id="3.5.3.6" evidence="1"/>
<reference evidence="1 2" key="1">
    <citation type="submission" date="2017-05" db="EMBL/GenBank/DDBJ databases">
        <title>Genome sequence of Pediococcus pentosaceus strain SRCM100892.</title>
        <authorList>
            <person name="Cho S.H."/>
        </authorList>
    </citation>
    <scope>NUCLEOTIDE SEQUENCE [LARGE SCALE GENOMIC DNA]</scope>
    <source>
        <strain evidence="1 2">SRCM100892</strain>
    </source>
</reference>
<organism evidence="1 2">
    <name type="scientific">Pediococcus pentosaceus</name>
    <dbReference type="NCBI Taxonomy" id="1255"/>
    <lineage>
        <taxon>Bacteria</taxon>
        <taxon>Bacillati</taxon>
        <taxon>Bacillota</taxon>
        <taxon>Bacilli</taxon>
        <taxon>Lactobacillales</taxon>
        <taxon>Lactobacillaceae</taxon>
        <taxon>Pediococcus</taxon>
    </lineage>
</organism>
<dbReference type="Gene3D" id="3.75.10.10">
    <property type="entry name" value="L-arginine/glycine Amidinotransferase, Chain A"/>
    <property type="match status" value="1"/>
</dbReference>
<name>A0A1Y0VLG0_PEDPE</name>
<dbReference type="EMBL" id="CP021474">
    <property type="protein sequence ID" value="ARW19005.1"/>
    <property type="molecule type" value="Genomic_DNA"/>
</dbReference>
<keyword evidence="1" id="KW-0378">Hydrolase</keyword>
<proteinExistence type="predicted"/>
<dbReference type="GO" id="GO:0016990">
    <property type="term" value="F:arginine deiminase activity"/>
    <property type="evidence" value="ECO:0007669"/>
    <property type="project" value="UniProtKB-EC"/>
</dbReference>
<dbReference type="GO" id="GO:0019546">
    <property type="term" value="P:L-arginine deiminase pathway"/>
    <property type="evidence" value="ECO:0007669"/>
    <property type="project" value="TreeGrafter"/>
</dbReference>
<dbReference type="AlphaFoldDB" id="A0A1Y0VLG0"/>
<gene>
    <name evidence="1" type="primary">arcA</name>
    <name evidence="1" type="ORF">S100892_00400</name>
</gene>
<protein>
    <submittedName>
        <fullName evidence="1">Arginine deiminase</fullName>
        <ecNumber evidence="1">3.5.3.6</ecNumber>
    </submittedName>
</protein>
<accession>A0A1Y0VLG0</accession>
<sequence>MANAIHVTSEIGKLKTVMLHRPGKEIENITPDSMERLLFDDIPYLPIAQKEHDFLLRP</sequence>
<dbReference type="PANTHER" id="PTHR47271">
    <property type="entry name" value="ARGININE DEIMINASE"/>
    <property type="match status" value="1"/>
</dbReference>
<dbReference type="Proteomes" id="UP000196118">
    <property type="component" value="Chromosome"/>
</dbReference>
<dbReference type="SUPFAM" id="SSF55909">
    <property type="entry name" value="Pentein"/>
    <property type="match status" value="1"/>
</dbReference>
<dbReference type="PANTHER" id="PTHR47271:SF2">
    <property type="entry name" value="ARGININE DEIMINASE"/>
    <property type="match status" value="1"/>
</dbReference>
<evidence type="ECO:0000313" key="1">
    <source>
        <dbReference type="EMBL" id="ARW19005.1"/>
    </source>
</evidence>
<evidence type="ECO:0000313" key="2">
    <source>
        <dbReference type="Proteomes" id="UP000196118"/>
    </source>
</evidence>